<feature type="chain" id="PRO_5046807716" description="Hexosyltransferase" evidence="1">
    <location>
        <begin position="29"/>
        <end position="491"/>
    </location>
</feature>
<name>A0ABN9Y7P5_9DINO</name>
<dbReference type="Gene3D" id="3.90.550.50">
    <property type="match status" value="1"/>
</dbReference>
<accession>A0ABN9Y7P5</accession>
<sequence>MLRLMFRRLVASLMTLMFIGLPSHEAAALTLASRPPASSSKIFFGIETSHGETWTNQVQAQLETWAADIPKESMMIVGGPYDETPCEQRNSACKEAVLMYRARIRMQELGADWLLALHEDAYVVLEHMSKLEQVDPRTPQILSMVGCGQGWEYHPESKNGTVPRPEDYVEPQFVCESVWKHGSLCSAAGMFVSIGALDAFTHGLTEDEFIKAHRASLDPSNIWATEVQCDMPTSCLAHERGVKLVDMSTIGLGMGQPMNFNEFRTGITDKHMREWLASDRLFGDWDPALVHSNIPKEDIPQFMRSLHRARASPPRRSKVAGLRPSVSLALIVDPAGAVPVKELLANFVEQLSKGPFPVKLSQVLLFYDGRDKGTDWGSFLSDVEELTRTGVLQRAVKIRYQDATIEQQCGIHDPDGHDGSLFATYQYLVEECESEYCAYFNSDISPVDLCTREADLSMQSSFFSSTQISFSRCRHWLLIPSWRTNNCKNTF</sequence>
<evidence type="ECO:0000256" key="1">
    <source>
        <dbReference type="SAM" id="SignalP"/>
    </source>
</evidence>
<evidence type="ECO:0008006" key="4">
    <source>
        <dbReference type="Google" id="ProtNLM"/>
    </source>
</evidence>
<protein>
    <recommendedName>
        <fullName evidence="4">Hexosyltransferase</fullName>
    </recommendedName>
</protein>
<dbReference type="EMBL" id="CAUYUJ010022040">
    <property type="protein sequence ID" value="CAK0908580.1"/>
    <property type="molecule type" value="Genomic_DNA"/>
</dbReference>
<organism evidence="2 3">
    <name type="scientific">Prorocentrum cordatum</name>
    <dbReference type="NCBI Taxonomy" id="2364126"/>
    <lineage>
        <taxon>Eukaryota</taxon>
        <taxon>Sar</taxon>
        <taxon>Alveolata</taxon>
        <taxon>Dinophyceae</taxon>
        <taxon>Prorocentrales</taxon>
        <taxon>Prorocentraceae</taxon>
        <taxon>Prorocentrum</taxon>
    </lineage>
</organism>
<dbReference type="Proteomes" id="UP001189429">
    <property type="component" value="Unassembled WGS sequence"/>
</dbReference>
<evidence type="ECO:0000313" key="3">
    <source>
        <dbReference type="Proteomes" id="UP001189429"/>
    </source>
</evidence>
<keyword evidence="3" id="KW-1185">Reference proteome</keyword>
<reference evidence="2" key="1">
    <citation type="submission" date="2023-10" db="EMBL/GenBank/DDBJ databases">
        <authorList>
            <person name="Chen Y."/>
            <person name="Shah S."/>
            <person name="Dougan E. K."/>
            <person name="Thang M."/>
            <person name="Chan C."/>
        </authorList>
    </citation>
    <scope>NUCLEOTIDE SEQUENCE [LARGE SCALE GENOMIC DNA]</scope>
</reference>
<proteinExistence type="predicted"/>
<comment type="caution">
    <text evidence="2">The sequence shown here is derived from an EMBL/GenBank/DDBJ whole genome shotgun (WGS) entry which is preliminary data.</text>
</comment>
<feature type="signal peptide" evidence="1">
    <location>
        <begin position="1"/>
        <end position="28"/>
    </location>
</feature>
<evidence type="ECO:0000313" key="2">
    <source>
        <dbReference type="EMBL" id="CAK0908580.1"/>
    </source>
</evidence>
<keyword evidence="1" id="KW-0732">Signal</keyword>
<gene>
    <name evidence="2" type="ORF">PCOR1329_LOCUS83214</name>
</gene>